<name>A0A0G1CN47_9BACT</name>
<organism evidence="1 2">
    <name type="scientific">Candidatus Gottesmanbacteria bacterium GW2011_GWB1_43_11</name>
    <dbReference type="NCBI Taxonomy" id="1618446"/>
    <lineage>
        <taxon>Bacteria</taxon>
        <taxon>Candidatus Gottesmaniibacteriota</taxon>
    </lineage>
</organism>
<dbReference type="Proteomes" id="UP000034050">
    <property type="component" value="Unassembled WGS sequence"/>
</dbReference>
<proteinExistence type="predicted"/>
<evidence type="ECO:0000313" key="1">
    <source>
        <dbReference type="EMBL" id="KKS87150.1"/>
    </source>
</evidence>
<dbReference type="STRING" id="1618446.UV61_C0003G0003"/>
<dbReference type="AlphaFoldDB" id="A0A0G1CN47"/>
<gene>
    <name evidence="1" type="ORF">UV61_C0003G0003</name>
</gene>
<sequence>MLFFSIFLAGFTLGIFAALKIFAPERQEEAWDPQNFPQKFISQSVLKPDFHSAANSLETKTKKEEGSLNFHF</sequence>
<protein>
    <submittedName>
        <fullName evidence="1">Uncharacterized protein</fullName>
    </submittedName>
</protein>
<accession>A0A0G1CN47</accession>
<evidence type="ECO:0000313" key="2">
    <source>
        <dbReference type="Proteomes" id="UP000034050"/>
    </source>
</evidence>
<dbReference type="EMBL" id="LCFD01000003">
    <property type="protein sequence ID" value="KKS87150.1"/>
    <property type="molecule type" value="Genomic_DNA"/>
</dbReference>
<comment type="caution">
    <text evidence="1">The sequence shown here is derived from an EMBL/GenBank/DDBJ whole genome shotgun (WGS) entry which is preliminary data.</text>
</comment>
<reference evidence="1 2" key="1">
    <citation type="journal article" date="2015" name="Nature">
        <title>rRNA introns, odd ribosomes, and small enigmatic genomes across a large radiation of phyla.</title>
        <authorList>
            <person name="Brown C.T."/>
            <person name="Hug L.A."/>
            <person name="Thomas B.C."/>
            <person name="Sharon I."/>
            <person name="Castelle C.J."/>
            <person name="Singh A."/>
            <person name="Wilkins M.J."/>
            <person name="Williams K.H."/>
            <person name="Banfield J.F."/>
        </authorList>
    </citation>
    <scope>NUCLEOTIDE SEQUENCE [LARGE SCALE GENOMIC DNA]</scope>
</reference>